<keyword evidence="2" id="KW-0611">Plant defense</keyword>
<sequence>MELCLHLISVSSSLKSLRICGIEELISLPKELQHVSTLQTLKIEHCYGLATSPDWIGRLTSLTQLSIIAWPKLTSLPEEMRSLRHLCQLRIFTLTSLHRLFIQLMPNLVSLPKGLQYVSMLKTLRIWSSSSLATVPDWIGSISHQSSLTELSIRGCSKLMSLSKEVRSISNRKQVKN</sequence>
<dbReference type="InterPro" id="IPR032675">
    <property type="entry name" value="LRR_dom_sf"/>
</dbReference>
<feature type="domain" description="R13L1/DRL21-like LRR repeat region" evidence="3">
    <location>
        <begin position="31"/>
        <end position="91"/>
    </location>
</feature>
<dbReference type="PANTHER" id="PTHR36766:SF48">
    <property type="entry name" value="DISEASE RESISTANCE PROTEIN RGA3"/>
    <property type="match status" value="1"/>
</dbReference>
<accession>A0AA38ZBX0</accession>
<gene>
    <name evidence="4" type="ORF">PVL29_017648</name>
</gene>
<dbReference type="Pfam" id="PF25019">
    <property type="entry name" value="LRR_R13L1-DRL21"/>
    <property type="match status" value="1"/>
</dbReference>
<comment type="caution">
    <text evidence="4">The sequence shown here is derived from an EMBL/GenBank/DDBJ whole genome shotgun (WGS) entry which is preliminary data.</text>
</comment>
<dbReference type="AlphaFoldDB" id="A0AA38ZBX0"/>
<name>A0AA38ZBX0_VITRO</name>
<dbReference type="Gene3D" id="3.80.10.10">
    <property type="entry name" value="Ribonuclease Inhibitor"/>
    <property type="match status" value="2"/>
</dbReference>
<keyword evidence="1" id="KW-0433">Leucine-rich repeat</keyword>
<dbReference type="GO" id="GO:0006952">
    <property type="term" value="P:defense response"/>
    <property type="evidence" value="ECO:0007669"/>
    <property type="project" value="UniProtKB-KW"/>
</dbReference>
<evidence type="ECO:0000313" key="5">
    <source>
        <dbReference type="Proteomes" id="UP001168098"/>
    </source>
</evidence>
<dbReference type="Proteomes" id="UP001168098">
    <property type="component" value="Unassembled WGS sequence"/>
</dbReference>
<protein>
    <recommendedName>
        <fullName evidence="3">R13L1/DRL21-like LRR repeat region domain-containing protein</fullName>
    </recommendedName>
</protein>
<dbReference type="EMBL" id="JARBHA010000013">
    <property type="protein sequence ID" value="KAJ9685693.1"/>
    <property type="molecule type" value="Genomic_DNA"/>
</dbReference>
<evidence type="ECO:0000256" key="2">
    <source>
        <dbReference type="ARBA" id="ARBA00022821"/>
    </source>
</evidence>
<organism evidence="4 5">
    <name type="scientific">Vitis rotundifolia</name>
    <name type="common">Muscadine grape</name>
    <dbReference type="NCBI Taxonomy" id="103349"/>
    <lineage>
        <taxon>Eukaryota</taxon>
        <taxon>Viridiplantae</taxon>
        <taxon>Streptophyta</taxon>
        <taxon>Embryophyta</taxon>
        <taxon>Tracheophyta</taxon>
        <taxon>Spermatophyta</taxon>
        <taxon>Magnoliopsida</taxon>
        <taxon>eudicotyledons</taxon>
        <taxon>Gunneridae</taxon>
        <taxon>Pentapetalae</taxon>
        <taxon>rosids</taxon>
        <taxon>Vitales</taxon>
        <taxon>Vitaceae</taxon>
        <taxon>Viteae</taxon>
        <taxon>Vitis</taxon>
    </lineage>
</organism>
<evidence type="ECO:0000259" key="3">
    <source>
        <dbReference type="Pfam" id="PF25019"/>
    </source>
</evidence>
<dbReference type="InterPro" id="IPR056789">
    <property type="entry name" value="LRR_R13L1-DRL21"/>
</dbReference>
<dbReference type="PANTHER" id="PTHR36766">
    <property type="entry name" value="PLANT BROAD-SPECTRUM MILDEW RESISTANCE PROTEIN RPW8"/>
    <property type="match status" value="1"/>
</dbReference>
<reference evidence="4 5" key="1">
    <citation type="journal article" date="2023" name="BMC Biotechnol.">
        <title>Vitis rotundifolia cv Carlos genome sequencing.</title>
        <authorList>
            <person name="Huff M."/>
            <person name="Hulse-Kemp A."/>
            <person name="Scheffler B."/>
            <person name="Youngblood R."/>
            <person name="Simpson S."/>
            <person name="Babiker E."/>
            <person name="Staton M."/>
        </authorList>
    </citation>
    <scope>NUCLEOTIDE SEQUENCE [LARGE SCALE GENOMIC DNA]</scope>
    <source>
        <tissue evidence="4">Leaf</tissue>
    </source>
</reference>
<evidence type="ECO:0000256" key="1">
    <source>
        <dbReference type="ARBA" id="ARBA00022614"/>
    </source>
</evidence>
<proteinExistence type="predicted"/>
<keyword evidence="5" id="KW-1185">Reference proteome</keyword>
<dbReference type="SUPFAM" id="SSF52058">
    <property type="entry name" value="L domain-like"/>
    <property type="match status" value="1"/>
</dbReference>
<evidence type="ECO:0000313" key="4">
    <source>
        <dbReference type="EMBL" id="KAJ9685693.1"/>
    </source>
</evidence>